<evidence type="ECO:0000313" key="1">
    <source>
        <dbReference type="EMBL" id="CAD2203709.1"/>
    </source>
</evidence>
<organism evidence="1 2">
    <name type="scientific">Meloidogyne enterolobii</name>
    <name type="common">Root-knot nematode worm</name>
    <name type="synonym">Meloidogyne mayaguensis</name>
    <dbReference type="NCBI Taxonomy" id="390850"/>
    <lineage>
        <taxon>Eukaryota</taxon>
        <taxon>Metazoa</taxon>
        <taxon>Ecdysozoa</taxon>
        <taxon>Nematoda</taxon>
        <taxon>Chromadorea</taxon>
        <taxon>Rhabditida</taxon>
        <taxon>Tylenchina</taxon>
        <taxon>Tylenchomorpha</taxon>
        <taxon>Tylenchoidea</taxon>
        <taxon>Meloidogynidae</taxon>
        <taxon>Meloidogyninae</taxon>
        <taxon>Meloidogyne</taxon>
    </lineage>
</organism>
<dbReference type="EMBL" id="CAJEWN010002442">
    <property type="protein sequence ID" value="CAD2203709.1"/>
    <property type="molecule type" value="Genomic_DNA"/>
</dbReference>
<accession>A0A6V7XWG9</accession>
<comment type="caution">
    <text evidence="1">The sequence shown here is derived from an EMBL/GenBank/DDBJ whole genome shotgun (WGS) entry which is preliminary data.</text>
</comment>
<name>A0A6V7XWG9_MELEN</name>
<sequence>MQRAHGLDGNSTTICIVDWEWLIFSRKTQMDLMESVGAPLTWTPMMRKNGFPLWVEYWNLLNKGWFKVYIFGDLGEKPIYIYGPDNFDTSIILFYNKEHFDGVRRASDLFGQPYCLSCESVYNRKSNHSISCKSRCSNCSRVGHGVSL</sequence>
<dbReference type="AlphaFoldDB" id="A0A6V7XWG9"/>
<protein>
    <submittedName>
        <fullName evidence="1">Uncharacterized protein</fullName>
    </submittedName>
</protein>
<gene>
    <name evidence="1" type="ORF">MENT_LOCUS57407</name>
</gene>
<proteinExistence type="predicted"/>
<dbReference type="Proteomes" id="UP000580250">
    <property type="component" value="Unassembled WGS sequence"/>
</dbReference>
<reference evidence="1 2" key="1">
    <citation type="submission" date="2020-08" db="EMBL/GenBank/DDBJ databases">
        <authorList>
            <person name="Koutsovoulos G."/>
            <person name="Danchin GJ E."/>
        </authorList>
    </citation>
    <scope>NUCLEOTIDE SEQUENCE [LARGE SCALE GENOMIC DNA]</scope>
</reference>
<evidence type="ECO:0000313" key="2">
    <source>
        <dbReference type="Proteomes" id="UP000580250"/>
    </source>
</evidence>